<dbReference type="RefSeq" id="WP_074748970.1">
    <property type="nucleotide sequence ID" value="NZ_FOCT01000018.1"/>
</dbReference>
<dbReference type="SUPFAM" id="SSF53448">
    <property type="entry name" value="Nucleotide-diphospho-sugar transferases"/>
    <property type="match status" value="1"/>
</dbReference>
<dbReference type="AlphaFoldDB" id="A0A1H8NY41"/>
<protein>
    <submittedName>
        <fullName evidence="2">Glycosyl transferase family 2</fullName>
    </submittedName>
</protein>
<accession>A0A1H8NY41</accession>
<evidence type="ECO:0000259" key="1">
    <source>
        <dbReference type="Pfam" id="PF00535"/>
    </source>
</evidence>
<dbReference type="InterPro" id="IPR001173">
    <property type="entry name" value="Glyco_trans_2-like"/>
</dbReference>
<dbReference type="CDD" id="cd04196">
    <property type="entry name" value="GT_2_like_d"/>
    <property type="match status" value="1"/>
</dbReference>
<dbReference type="Gene3D" id="3.90.550.10">
    <property type="entry name" value="Spore Coat Polysaccharide Biosynthesis Protein SpsA, Chain A"/>
    <property type="match status" value="1"/>
</dbReference>
<evidence type="ECO:0000313" key="2">
    <source>
        <dbReference type="EMBL" id="SEO34501.1"/>
    </source>
</evidence>
<name>A0A1H8NY41_9PROT</name>
<gene>
    <name evidence="2" type="ORF">SAMN05216404_11817</name>
</gene>
<dbReference type="EMBL" id="FOCT01000018">
    <property type="protein sequence ID" value="SEO34501.1"/>
    <property type="molecule type" value="Genomic_DNA"/>
</dbReference>
<dbReference type="PANTHER" id="PTHR22916:SF3">
    <property type="entry name" value="UDP-GLCNAC:BETAGAL BETA-1,3-N-ACETYLGLUCOSAMINYLTRANSFERASE-LIKE PROTEIN 1"/>
    <property type="match status" value="1"/>
</dbReference>
<feature type="domain" description="Glycosyltransferase 2-like" evidence="1">
    <location>
        <begin position="8"/>
        <end position="139"/>
    </location>
</feature>
<dbReference type="PANTHER" id="PTHR22916">
    <property type="entry name" value="GLYCOSYLTRANSFERASE"/>
    <property type="match status" value="1"/>
</dbReference>
<evidence type="ECO:0000313" key="3">
    <source>
        <dbReference type="Proteomes" id="UP000183898"/>
    </source>
</evidence>
<keyword evidence="2" id="KW-0808">Transferase</keyword>
<organism evidence="2 3">
    <name type="scientific">Nitrosospira multiformis</name>
    <dbReference type="NCBI Taxonomy" id="1231"/>
    <lineage>
        <taxon>Bacteria</taxon>
        <taxon>Pseudomonadati</taxon>
        <taxon>Pseudomonadota</taxon>
        <taxon>Betaproteobacteria</taxon>
        <taxon>Nitrosomonadales</taxon>
        <taxon>Nitrosomonadaceae</taxon>
        <taxon>Nitrosospira</taxon>
    </lineage>
</organism>
<dbReference type="Proteomes" id="UP000183898">
    <property type="component" value="Unassembled WGS sequence"/>
</dbReference>
<dbReference type="InterPro" id="IPR029044">
    <property type="entry name" value="Nucleotide-diphossugar_trans"/>
</dbReference>
<reference evidence="2 3" key="1">
    <citation type="submission" date="2016-10" db="EMBL/GenBank/DDBJ databases">
        <authorList>
            <person name="de Groot N.N."/>
        </authorList>
    </citation>
    <scope>NUCLEOTIDE SEQUENCE [LARGE SCALE GENOMIC DNA]</scope>
    <source>
        <strain evidence="2 3">Nl18</strain>
    </source>
</reference>
<sequence length="319" mass="36076">MNTRLSLSIALTTYNGERYIASQLDSICRQTRQPDELIIFDDASIDRTPDLVLDFARRAPFPVSFSQNRVRLGSTRNFENAIRACTGDIIFLCDQDDVWYPNKVAVIHECFTAEANIGAVFTDADVVDANLHPLGFNLWESLRFSRGEQNQMNNGDALGVLFKHPVVTGATLAFRAFYRDLILPIPDMWHDAWISLLIGATSRLHALPSPLIAYRQHATNRLGIPRRGRNRGKTCAAIYGPQVQSYEMTLERLLQESAGFPVSENCLHRIGEILSFSRVRAALPHARLFRLPSVLHQLVALRYHKYAYGLYSLCKDLAR</sequence>
<proteinExistence type="predicted"/>
<dbReference type="GO" id="GO:0016758">
    <property type="term" value="F:hexosyltransferase activity"/>
    <property type="evidence" value="ECO:0007669"/>
    <property type="project" value="UniProtKB-ARBA"/>
</dbReference>
<dbReference type="Pfam" id="PF00535">
    <property type="entry name" value="Glycos_transf_2"/>
    <property type="match status" value="1"/>
</dbReference>